<feature type="domain" description="PAS" evidence="3">
    <location>
        <begin position="107"/>
        <end position="177"/>
    </location>
</feature>
<dbReference type="SMART" id="SM00091">
    <property type="entry name" value="PAS"/>
    <property type="match status" value="2"/>
</dbReference>
<dbReference type="InterPro" id="IPR013656">
    <property type="entry name" value="PAS_4"/>
</dbReference>
<dbReference type="Pfam" id="PF08448">
    <property type="entry name" value="PAS_4"/>
    <property type="match status" value="1"/>
</dbReference>
<name>A0ABU3NHM4_9GAMM</name>
<dbReference type="InterPro" id="IPR035965">
    <property type="entry name" value="PAS-like_dom_sf"/>
</dbReference>
<organism evidence="5 6">
    <name type="scientific">Halomonas saccharevitans</name>
    <dbReference type="NCBI Taxonomy" id="416872"/>
    <lineage>
        <taxon>Bacteria</taxon>
        <taxon>Pseudomonadati</taxon>
        <taxon>Pseudomonadota</taxon>
        <taxon>Gammaproteobacteria</taxon>
        <taxon>Oceanospirillales</taxon>
        <taxon>Halomonadaceae</taxon>
        <taxon>Halomonas</taxon>
    </lineage>
</organism>
<comment type="catalytic activity">
    <reaction evidence="2">
        <text>2 GTP = 3',3'-c-di-GMP + 2 diphosphate</text>
        <dbReference type="Rhea" id="RHEA:24898"/>
        <dbReference type="ChEBI" id="CHEBI:33019"/>
        <dbReference type="ChEBI" id="CHEBI:37565"/>
        <dbReference type="ChEBI" id="CHEBI:58805"/>
        <dbReference type="EC" id="2.7.7.65"/>
    </reaction>
</comment>
<dbReference type="Proteomes" id="UP001255917">
    <property type="component" value="Unassembled WGS sequence"/>
</dbReference>
<evidence type="ECO:0000313" key="6">
    <source>
        <dbReference type="Proteomes" id="UP001255917"/>
    </source>
</evidence>
<accession>A0ABU3NHM4</accession>
<dbReference type="InterPro" id="IPR000160">
    <property type="entry name" value="GGDEF_dom"/>
</dbReference>
<dbReference type="GO" id="GO:0052621">
    <property type="term" value="F:diguanylate cyclase activity"/>
    <property type="evidence" value="ECO:0007669"/>
    <property type="project" value="UniProtKB-EC"/>
</dbReference>
<evidence type="ECO:0000259" key="3">
    <source>
        <dbReference type="PROSITE" id="PS50112"/>
    </source>
</evidence>
<gene>
    <name evidence="5" type="ORF">RSO68_14325</name>
</gene>
<dbReference type="InterPro" id="IPR003018">
    <property type="entry name" value="GAF"/>
</dbReference>
<keyword evidence="5" id="KW-0548">Nucleotidyltransferase</keyword>
<dbReference type="SUPFAM" id="SSF55781">
    <property type="entry name" value="GAF domain-like"/>
    <property type="match status" value="1"/>
</dbReference>
<dbReference type="PANTHER" id="PTHR45138:SF9">
    <property type="entry name" value="DIGUANYLATE CYCLASE DGCM-RELATED"/>
    <property type="match status" value="1"/>
</dbReference>
<dbReference type="EC" id="2.7.7.65" evidence="1"/>
<evidence type="ECO:0000256" key="2">
    <source>
        <dbReference type="ARBA" id="ARBA00034247"/>
    </source>
</evidence>
<feature type="domain" description="GGDEF" evidence="4">
    <location>
        <begin position="428"/>
        <end position="561"/>
    </location>
</feature>
<dbReference type="CDD" id="cd01949">
    <property type="entry name" value="GGDEF"/>
    <property type="match status" value="1"/>
</dbReference>
<dbReference type="InterPro" id="IPR043128">
    <property type="entry name" value="Rev_trsase/Diguanyl_cyclase"/>
</dbReference>
<dbReference type="Pfam" id="PF01590">
    <property type="entry name" value="GAF"/>
    <property type="match status" value="1"/>
</dbReference>
<reference evidence="6" key="1">
    <citation type="submission" date="2023-07" db="EMBL/GenBank/DDBJ databases">
        <title>Substrates and metabolic shifts associated with increased methane emissions in unrestored hypersaline salterns.</title>
        <authorList>
            <person name="Bueno De Mesquita C.P."/>
            <person name="Tringe S.G."/>
        </authorList>
    </citation>
    <scope>NUCLEOTIDE SEQUENCE [LARGE SCALE GENOMIC DNA]</scope>
    <source>
        <strain evidence="6">I4</strain>
    </source>
</reference>
<dbReference type="SUPFAM" id="SSF55785">
    <property type="entry name" value="PYP-like sensor domain (PAS domain)"/>
    <property type="match status" value="1"/>
</dbReference>
<dbReference type="Gene3D" id="3.30.450.40">
    <property type="match status" value="1"/>
</dbReference>
<dbReference type="NCBIfam" id="TIGR00229">
    <property type="entry name" value="sensory_box"/>
    <property type="match status" value="1"/>
</dbReference>
<dbReference type="InterPro" id="IPR050469">
    <property type="entry name" value="Diguanylate_Cyclase"/>
</dbReference>
<dbReference type="InterPro" id="IPR000014">
    <property type="entry name" value="PAS"/>
</dbReference>
<evidence type="ECO:0000259" key="4">
    <source>
        <dbReference type="PROSITE" id="PS50887"/>
    </source>
</evidence>
<dbReference type="PROSITE" id="PS50887">
    <property type="entry name" value="GGDEF"/>
    <property type="match status" value="1"/>
</dbReference>
<dbReference type="EMBL" id="JAVXUR010000006">
    <property type="protein sequence ID" value="MDT8880649.1"/>
    <property type="molecule type" value="Genomic_DNA"/>
</dbReference>
<dbReference type="PANTHER" id="PTHR45138">
    <property type="entry name" value="REGULATORY COMPONENTS OF SENSORY TRANSDUCTION SYSTEM"/>
    <property type="match status" value="1"/>
</dbReference>
<keyword evidence="5" id="KW-0808">Transferase</keyword>
<dbReference type="Gene3D" id="3.30.450.20">
    <property type="entry name" value="PAS domain"/>
    <property type="match status" value="1"/>
</dbReference>
<protein>
    <recommendedName>
        <fullName evidence="1">diguanylate cyclase</fullName>
        <ecNumber evidence="1">2.7.7.65</ecNumber>
    </recommendedName>
</protein>
<dbReference type="Pfam" id="PF00990">
    <property type="entry name" value="GGDEF"/>
    <property type="match status" value="1"/>
</dbReference>
<evidence type="ECO:0000313" key="5">
    <source>
        <dbReference type="EMBL" id="MDT8880649.1"/>
    </source>
</evidence>
<dbReference type="PROSITE" id="PS50112">
    <property type="entry name" value="PAS"/>
    <property type="match status" value="1"/>
</dbReference>
<dbReference type="InterPro" id="IPR029016">
    <property type="entry name" value="GAF-like_dom_sf"/>
</dbReference>
<dbReference type="SUPFAM" id="SSF55073">
    <property type="entry name" value="Nucleotide cyclase"/>
    <property type="match status" value="1"/>
</dbReference>
<comment type="caution">
    <text evidence="5">The sequence shown here is derived from an EMBL/GenBank/DDBJ whole genome shotgun (WGS) entry which is preliminary data.</text>
</comment>
<dbReference type="NCBIfam" id="TIGR00254">
    <property type="entry name" value="GGDEF"/>
    <property type="match status" value="1"/>
</dbReference>
<dbReference type="InterPro" id="IPR029787">
    <property type="entry name" value="Nucleotide_cyclase"/>
</dbReference>
<dbReference type="CDD" id="cd00130">
    <property type="entry name" value="PAS"/>
    <property type="match status" value="1"/>
</dbReference>
<keyword evidence="6" id="KW-1185">Reference proteome</keyword>
<dbReference type="SMART" id="SM00267">
    <property type="entry name" value="GGDEF"/>
    <property type="match status" value="1"/>
</dbReference>
<dbReference type="Gene3D" id="3.30.70.270">
    <property type="match status" value="1"/>
</dbReference>
<dbReference type="RefSeq" id="WP_315587076.1">
    <property type="nucleotide sequence ID" value="NZ_JAVXUR010000006.1"/>
</dbReference>
<proteinExistence type="predicted"/>
<dbReference type="SMART" id="SM00065">
    <property type="entry name" value="GAF"/>
    <property type="match status" value="1"/>
</dbReference>
<sequence>MISPSWREEVLTLARTVHLQVDREGRILDAIGDSVTLLGEPREALIDRPLHELDDSRVRLAATLIEQFSSLALEPGQSRAVEADACGVYALTDGSVALRLTAEASDDDGVIRRLADRLPVMVAYIDPDGCFRLNNQAYLDFIGLSREALYGRPVSSVLDEASYAKVAPRFRRALAGEEVKYEDRLTLTDGRTYYFKVHYVPDYINAEVAGFYAIIQDISEYGAMIQLLRDVHTGINRTDIGTREIVERLLDDALAYLSLEVGLISRIEDERYTIWWAASRGPEIMPGTTFPLGDTYCRLMLDEADVFHTVQASEDPRISGHPCYRTFGLESYIGIPLRVDGRVWGTLNFSSTAPRGRPFSEIEEELLRLIANAAERVITHEAEFERVRRERDRMTDRAMTDHLTGLPNRSALERHIERLMQARADGAPPFSLAVLDIDHFKVINDTHGHDIGDRVLCWLAERMAQCLRDGDIVARAGGEEFVIVMPGASQRAAREIVERVRTHVRRGRIPLGDGQEIGVTVSGGIGEHQPGEPYPGLFRRVDTALYAAKRAGRDRTHLAACPA</sequence>
<evidence type="ECO:0000256" key="1">
    <source>
        <dbReference type="ARBA" id="ARBA00012528"/>
    </source>
</evidence>